<gene>
    <name evidence="1" type="ORF">PZE19_20595</name>
</gene>
<evidence type="ECO:0000313" key="1">
    <source>
        <dbReference type="EMBL" id="MDG3006177.1"/>
    </source>
</evidence>
<accession>A0ABT6FF29</accession>
<dbReference type="EMBL" id="JARRAG010000002">
    <property type="protein sequence ID" value="MDG3006177.1"/>
    <property type="molecule type" value="Genomic_DNA"/>
</dbReference>
<keyword evidence="2" id="KW-1185">Reference proteome</keyword>
<organism evidence="1 2">
    <name type="scientific">Paludisphaera mucosa</name>
    <dbReference type="NCBI Taxonomy" id="3030827"/>
    <lineage>
        <taxon>Bacteria</taxon>
        <taxon>Pseudomonadati</taxon>
        <taxon>Planctomycetota</taxon>
        <taxon>Planctomycetia</taxon>
        <taxon>Isosphaerales</taxon>
        <taxon>Isosphaeraceae</taxon>
        <taxon>Paludisphaera</taxon>
    </lineage>
</organism>
<evidence type="ECO:0000313" key="2">
    <source>
        <dbReference type="Proteomes" id="UP001216907"/>
    </source>
</evidence>
<comment type="caution">
    <text evidence="1">The sequence shown here is derived from an EMBL/GenBank/DDBJ whole genome shotgun (WGS) entry which is preliminary data.</text>
</comment>
<dbReference type="Proteomes" id="UP001216907">
    <property type="component" value="Unassembled WGS sequence"/>
</dbReference>
<sequence>MPALGIGVLWTLFVLTLHTVWSISVPITLFEALTPRRETLL</sequence>
<reference evidence="1 2" key="1">
    <citation type="submission" date="2023-03" db="EMBL/GenBank/DDBJ databases">
        <title>Paludisphaera mucosa sp. nov. a novel planctomycete from northern fen.</title>
        <authorList>
            <person name="Ivanova A."/>
        </authorList>
    </citation>
    <scope>NUCLEOTIDE SEQUENCE [LARGE SCALE GENOMIC DNA]</scope>
    <source>
        <strain evidence="1 2">Pla2</strain>
    </source>
</reference>
<protein>
    <submittedName>
        <fullName evidence="1">Uncharacterized protein</fullName>
    </submittedName>
</protein>
<proteinExistence type="predicted"/>
<dbReference type="RefSeq" id="WP_277862477.1">
    <property type="nucleotide sequence ID" value="NZ_JARRAG010000002.1"/>
</dbReference>
<name>A0ABT6FF29_9BACT</name>